<evidence type="ECO:0000313" key="5">
    <source>
        <dbReference type="Proteomes" id="UP000235145"/>
    </source>
</evidence>
<dbReference type="PANTHER" id="PTHR47291:SF1">
    <property type="entry name" value="PEPTIDE UPSTREAM PROTEIN"/>
    <property type="match status" value="1"/>
</dbReference>
<dbReference type="EMBL" id="NBSK02000001">
    <property type="protein sequence ID" value="KAJ0227286.1"/>
    <property type="molecule type" value="Genomic_DNA"/>
</dbReference>
<dbReference type="Pfam" id="PF08241">
    <property type="entry name" value="Methyltransf_11"/>
    <property type="match status" value="1"/>
</dbReference>
<protein>
    <recommendedName>
        <fullName evidence="6">Methyltransferase type 11 domain-containing protein</fullName>
    </recommendedName>
</protein>
<evidence type="ECO:0000313" key="4">
    <source>
        <dbReference type="EMBL" id="KAJ0227286.1"/>
    </source>
</evidence>
<evidence type="ECO:0000259" key="2">
    <source>
        <dbReference type="Pfam" id="PF08241"/>
    </source>
</evidence>
<keyword evidence="1" id="KW-0812">Transmembrane</keyword>
<feature type="transmembrane region" description="Helical" evidence="1">
    <location>
        <begin position="20"/>
        <end position="38"/>
    </location>
</feature>
<keyword evidence="5" id="KW-1185">Reference proteome</keyword>
<evidence type="ECO:0000259" key="3">
    <source>
        <dbReference type="Pfam" id="PF25276"/>
    </source>
</evidence>
<dbReference type="PANTHER" id="PTHR47291">
    <property type="entry name" value="PEPTIDE UPSTREAM PROTEIN"/>
    <property type="match status" value="1"/>
</dbReference>
<gene>
    <name evidence="4" type="ORF">LSAT_V11C100026240</name>
</gene>
<dbReference type="InterPro" id="IPR029063">
    <property type="entry name" value="SAM-dependent_MTases_sf"/>
</dbReference>
<proteinExistence type="predicted"/>
<name>A0A9R1XVC9_LACSA</name>
<comment type="caution">
    <text evidence="4">The sequence shown here is derived from an EMBL/GenBank/DDBJ whole genome shotgun (WGS) entry which is preliminary data.</text>
</comment>
<dbReference type="OrthoDB" id="1076011at2759"/>
<reference evidence="4 5" key="1">
    <citation type="journal article" date="2017" name="Nat. Commun.">
        <title>Genome assembly with in vitro proximity ligation data and whole-genome triplication in lettuce.</title>
        <authorList>
            <person name="Reyes-Chin-Wo S."/>
            <person name="Wang Z."/>
            <person name="Yang X."/>
            <person name="Kozik A."/>
            <person name="Arikit S."/>
            <person name="Song C."/>
            <person name="Xia L."/>
            <person name="Froenicke L."/>
            <person name="Lavelle D.O."/>
            <person name="Truco M.J."/>
            <person name="Xia R."/>
            <person name="Zhu S."/>
            <person name="Xu C."/>
            <person name="Xu H."/>
            <person name="Xu X."/>
            <person name="Cox K."/>
            <person name="Korf I."/>
            <person name="Meyers B.C."/>
            <person name="Michelmore R.W."/>
        </authorList>
    </citation>
    <scope>NUCLEOTIDE SEQUENCE [LARGE SCALE GENOMIC DNA]</scope>
    <source>
        <strain evidence="5">cv. Salinas</strain>
        <tissue evidence="4">Seedlings</tissue>
    </source>
</reference>
<feature type="domain" description="Methyltransferase type 11" evidence="2">
    <location>
        <begin position="128"/>
        <end position="168"/>
    </location>
</feature>
<feature type="domain" description="DUF7870" evidence="3">
    <location>
        <begin position="345"/>
        <end position="427"/>
    </location>
</feature>
<dbReference type="Pfam" id="PF25276">
    <property type="entry name" value="DUF7870"/>
    <property type="match status" value="1"/>
</dbReference>
<dbReference type="AlphaFoldDB" id="A0A9R1XVC9"/>
<evidence type="ECO:0000256" key="1">
    <source>
        <dbReference type="SAM" id="Phobius"/>
    </source>
</evidence>
<evidence type="ECO:0008006" key="6">
    <source>
        <dbReference type="Google" id="ProtNLM"/>
    </source>
</evidence>
<dbReference type="InterPro" id="IPR013216">
    <property type="entry name" value="Methyltransf_11"/>
</dbReference>
<keyword evidence="1" id="KW-0472">Membrane</keyword>
<dbReference type="InterPro" id="IPR057192">
    <property type="entry name" value="DUF7870"/>
</dbReference>
<keyword evidence="1" id="KW-1133">Transmembrane helix</keyword>
<organism evidence="4 5">
    <name type="scientific">Lactuca sativa</name>
    <name type="common">Garden lettuce</name>
    <dbReference type="NCBI Taxonomy" id="4236"/>
    <lineage>
        <taxon>Eukaryota</taxon>
        <taxon>Viridiplantae</taxon>
        <taxon>Streptophyta</taxon>
        <taxon>Embryophyta</taxon>
        <taxon>Tracheophyta</taxon>
        <taxon>Spermatophyta</taxon>
        <taxon>Magnoliopsida</taxon>
        <taxon>eudicotyledons</taxon>
        <taxon>Gunneridae</taxon>
        <taxon>Pentapetalae</taxon>
        <taxon>asterids</taxon>
        <taxon>campanulids</taxon>
        <taxon>Asterales</taxon>
        <taxon>Asteraceae</taxon>
        <taxon>Cichorioideae</taxon>
        <taxon>Cichorieae</taxon>
        <taxon>Lactucinae</taxon>
        <taxon>Lactuca</taxon>
    </lineage>
</organism>
<dbReference type="GO" id="GO:0008757">
    <property type="term" value="F:S-adenosylmethionine-dependent methyltransferase activity"/>
    <property type="evidence" value="ECO:0007669"/>
    <property type="project" value="InterPro"/>
</dbReference>
<sequence>MDFKALKWQLIRVALTRRLILGSLCFVLAMVIVSFTRISRMAYEIRTNEPIFENFDKCSLDLNLFRYSNMKNLTRGVIEELINKEMISLDSRTLSIGEGSDSDLLTLRELGITNAFRISSILKNQIDHELDIKTNSFDFIMCRIYHKVPIPPLLVLEIERVLKPGGISAMLVRFSTFNMGSLVRSATPVSLLLRRSEILHVCGIGSFALIVFKKRLDNVEFFKYYKLPNECSSISKNKPYMQHIEPPMDQKFNEVSYLPKFMNVSSRNRLIYINMGTYESEFEANYPIDQKEFNVFVVDHNVSAFSNYVKKRGVTFVYHPGLVEDDEKIGTSVDNGDYLEAPLHEERFEFINWFKETAKDGDFVVLMMNAGVTHIKVLFELFESGAICGVDEMFIRCLDGVDCGNSRCKDCLSLFNGLRNAGVFVHRRPVV</sequence>
<accession>A0A9R1XVC9</accession>
<dbReference type="Gramene" id="rna-gnl|WGS:NBSK|LSAT_1X65400_mrna">
    <property type="protein sequence ID" value="cds-PLY74231.1"/>
    <property type="gene ID" value="gene-LSAT_1X65400"/>
</dbReference>
<dbReference type="GO" id="GO:0009820">
    <property type="term" value="P:alkaloid metabolic process"/>
    <property type="evidence" value="ECO:0007669"/>
    <property type="project" value="UniProtKB-KW"/>
</dbReference>
<dbReference type="Proteomes" id="UP000235145">
    <property type="component" value="Unassembled WGS sequence"/>
</dbReference>
<dbReference type="SUPFAM" id="SSF53335">
    <property type="entry name" value="S-adenosyl-L-methionine-dependent methyltransferases"/>
    <property type="match status" value="1"/>
</dbReference>
<dbReference type="Gene3D" id="3.40.50.150">
    <property type="entry name" value="Vaccinia Virus protein VP39"/>
    <property type="match status" value="1"/>
</dbReference>